<proteinExistence type="predicted"/>
<evidence type="ECO:0000313" key="1">
    <source>
        <dbReference type="EMBL" id="GIJ54558.1"/>
    </source>
</evidence>
<accession>A0A8J3Z1I0</accession>
<dbReference type="EMBL" id="BOPG01000012">
    <property type="protein sequence ID" value="GIJ54558.1"/>
    <property type="molecule type" value="Genomic_DNA"/>
</dbReference>
<keyword evidence="2" id="KW-1185">Reference proteome</keyword>
<sequence length="381" mass="41362">MTSGAALTAGQLNRATLARQLLLNREPVPVGAAVRRVVALQAQEPASPYLALWNRVTDFAAADLDAAFAGAEVVKATLMRITLHAVHVADYPVFHNALLRVLRGPRLGHARFTDSGLSISDADELAVHLLAFAAAGARTKADIEAMFEERLGHRHRGVWWALRCFAPLVQVPTGGPWSFGTRPVFRTYADPLPVAHGEDSTRRLVRRYLDGFGPASIADIAQFTLLTRTAARDAVRALGDDLVVRTGPDGADLYDVPGAPLPPARTPAPPRLLPMWDSTLLAYADRGRMIPPEYRTLVTRINGDVLPTLLVDGHVAGVWRPLGNGIEATAFRPLSARAWKGLATEAAALVEFLADRDPSVYRRYGHWWAKLPPGSEVRTLG</sequence>
<dbReference type="Proteomes" id="UP000612585">
    <property type="component" value="Unassembled WGS sequence"/>
</dbReference>
<organism evidence="1 2">
    <name type="scientific">Virgisporangium aurantiacum</name>
    <dbReference type="NCBI Taxonomy" id="175570"/>
    <lineage>
        <taxon>Bacteria</taxon>
        <taxon>Bacillati</taxon>
        <taxon>Actinomycetota</taxon>
        <taxon>Actinomycetes</taxon>
        <taxon>Micromonosporales</taxon>
        <taxon>Micromonosporaceae</taxon>
        <taxon>Virgisporangium</taxon>
    </lineage>
</organism>
<evidence type="ECO:0008006" key="3">
    <source>
        <dbReference type="Google" id="ProtNLM"/>
    </source>
</evidence>
<name>A0A8J3Z1I0_9ACTN</name>
<gene>
    <name evidence="1" type="ORF">Vau01_020740</name>
</gene>
<dbReference type="InterPro" id="IPR009351">
    <property type="entry name" value="AlkZ-like"/>
</dbReference>
<protein>
    <recommendedName>
        <fullName evidence="3">Winged helix DNA-binding domain-containing protein</fullName>
    </recommendedName>
</protein>
<dbReference type="RefSeq" id="WP_203989786.1">
    <property type="nucleotide sequence ID" value="NZ_BOPG01000012.1"/>
</dbReference>
<dbReference type="Pfam" id="PF06224">
    <property type="entry name" value="AlkZ-like"/>
    <property type="match status" value="1"/>
</dbReference>
<comment type="caution">
    <text evidence="1">The sequence shown here is derived from an EMBL/GenBank/DDBJ whole genome shotgun (WGS) entry which is preliminary data.</text>
</comment>
<dbReference type="AlphaFoldDB" id="A0A8J3Z1I0"/>
<dbReference type="PANTHER" id="PTHR38479:SF2">
    <property type="entry name" value="WINGED HELIX DNA-BINDING DOMAIN-CONTAINING PROTEIN"/>
    <property type="match status" value="1"/>
</dbReference>
<evidence type="ECO:0000313" key="2">
    <source>
        <dbReference type="Proteomes" id="UP000612585"/>
    </source>
</evidence>
<reference evidence="1" key="1">
    <citation type="submission" date="2021-01" db="EMBL/GenBank/DDBJ databases">
        <title>Whole genome shotgun sequence of Virgisporangium aurantiacum NBRC 16421.</title>
        <authorList>
            <person name="Komaki H."/>
            <person name="Tamura T."/>
        </authorList>
    </citation>
    <scope>NUCLEOTIDE SEQUENCE</scope>
    <source>
        <strain evidence="1">NBRC 16421</strain>
    </source>
</reference>
<dbReference type="PANTHER" id="PTHR38479">
    <property type="entry name" value="LMO0824 PROTEIN"/>
    <property type="match status" value="1"/>
</dbReference>